<dbReference type="PATRIC" id="fig|451644.5.peg.451"/>
<dbReference type="AlphaFoldDB" id="A0A0J8UJD7"/>
<sequence length="159" mass="17239">MSEPVDDELRTYTARVTAIRAILSEHLTIDGLVQNNRVANPILPLDCLAASWGDDVASAPTLTVSIHPVDDFAAEVEELRYGADLAQGSYEVQRCAPDEFALVQPQLSSTWVLAGRCEVYLAHRHLAPEQLVDAAVAIARRIGSGPYIDDYTPPSLPGD</sequence>
<name>A0A0J8UJD7_9MYCO</name>
<evidence type="ECO:0000313" key="1">
    <source>
        <dbReference type="EMBL" id="KMV20510.1"/>
    </source>
</evidence>
<dbReference type="Proteomes" id="UP000037594">
    <property type="component" value="Unassembled WGS sequence"/>
</dbReference>
<proteinExistence type="predicted"/>
<organism evidence="1 2">
    <name type="scientific">Mycolicibacterium conceptionense</name>
    <dbReference type="NCBI Taxonomy" id="451644"/>
    <lineage>
        <taxon>Bacteria</taxon>
        <taxon>Bacillati</taxon>
        <taxon>Actinomycetota</taxon>
        <taxon>Actinomycetes</taxon>
        <taxon>Mycobacteriales</taxon>
        <taxon>Mycobacteriaceae</taxon>
        <taxon>Mycolicibacterium</taxon>
    </lineage>
</organism>
<reference evidence="1 2" key="1">
    <citation type="submission" date="2015-06" db="EMBL/GenBank/DDBJ databases">
        <title>Genome sequence of Mycobacterium conceptionense strain MLE.</title>
        <authorList>
            <person name="Greninger A.L."/>
            <person name="Cunningham G."/>
            <person name="Chiu C.Y."/>
            <person name="Miller S."/>
        </authorList>
    </citation>
    <scope>NUCLEOTIDE SEQUENCE [LARGE SCALE GENOMIC DNA]</scope>
    <source>
        <strain evidence="1 2">MLE</strain>
    </source>
</reference>
<evidence type="ECO:0000313" key="2">
    <source>
        <dbReference type="Proteomes" id="UP000037594"/>
    </source>
</evidence>
<dbReference type="OrthoDB" id="4629610at2"/>
<gene>
    <name evidence="1" type="ORF">ACT17_02255</name>
</gene>
<dbReference type="EMBL" id="LFOD01000001">
    <property type="protein sequence ID" value="KMV20510.1"/>
    <property type="molecule type" value="Genomic_DNA"/>
</dbReference>
<dbReference type="RefSeq" id="WP_047037885.1">
    <property type="nucleotide sequence ID" value="NZ_LFOD01000001.1"/>
</dbReference>
<comment type="caution">
    <text evidence="1">The sequence shown here is derived from an EMBL/GenBank/DDBJ whole genome shotgun (WGS) entry which is preliminary data.</text>
</comment>
<accession>A0A0J8UJD7</accession>
<protein>
    <submittedName>
        <fullName evidence="1">Uncharacterized protein</fullName>
    </submittedName>
</protein>